<reference evidence="1" key="1">
    <citation type="submission" date="2021-05" db="EMBL/GenBank/DDBJ databases">
        <authorList>
            <person name="Scholz U."/>
            <person name="Mascher M."/>
            <person name="Fiebig A."/>
        </authorList>
    </citation>
    <scope>NUCLEOTIDE SEQUENCE [LARGE SCALE GENOMIC DNA]</scope>
</reference>
<reference evidence="1" key="2">
    <citation type="submission" date="2025-09" db="UniProtKB">
        <authorList>
            <consortium name="EnsemblPlants"/>
        </authorList>
    </citation>
    <scope>IDENTIFICATION</scope>
</reference>
<evidence type="ECO:0000313" key="2">
    <source>
        <dbReference type="Proteomes" id="UP001732700"/>
    </source>
</evidence>
<name>A0ACD5WUY8_AVESA</name>
<dbReference type="Proteomes" id="UP001732700">
    <property type="component" value="Chromosome 4C"/>
</dbReference>
<accession>A0ACD5WUY8</accession>
<organism evidence="1 2">
    <name type="scientific">Avena sativa</name>
    <name type="common">Oat</name>
    <dbReference type="NCBI Taxonomy" id="4498"/>
    <lineage>
        <taxon>Eukaryota</taxon>
        <taxon>Viridiplantae</taxon>
        <taxon>Streptophyta</taxon>
        <taxon>Embryophyta</taxon>
        <taxon>Tracheophyta</taxon>
        <taxon>Spermatophyta</taxon>
        <taxon>Magnoliopsida</taxon>
        <taxon>Liliopsida</taxon>
        <taxon>Poales</taxon>
        <taxon>Poaceae</taxon>
        <taxon>BOP clade</taxon>
        <taxon>Pooideae</taxon>
        <taxon>Poodae</taxon>
        <taxon>Poeae</taxon>
        <taxon>Poeae Chloroplast Group 1 (Aveneae type)</taxon>
        <taxon>Aveninae</taxon>
        <taxon>Avena</taxon>
    </lineage>
</organism>
<dbReference type="EnsemblPlants" id="AVESA.00010b.r2.4CG1269740.1">
    <property type="protein sequence ID" value="AVESA.00010b.r2.4CG1269740.1.CDS.1"/>
    <property type="gene ID" value="AVESA.00010b.r2.4CG1269740"/>
</dbReference>
<evidence type="ECO:0000313" key="1">
    <source>
        <dbReference type="EnsemblPlants" id="AVESA.00010b.r2.4CG1269740.1.CDS.1"/>
    </source>
</evidence>
<proteinExistence type="predicted"/>
<keyword evidence="2" id="KW-1185">Reference proteome</keyword>
<protein>
    <submittedName>
        <fullName evidence="1">Uncharacterized protein</fullName>
    </submittedName>
</protein>
<sequence>MSIVVTKSSPEVVVPSDPETPTGHIQLSSFDKFLCSVPVPLLLVFDKPIHHPVDTIKRAMSQALVHYYPIAGRLAAGADGGEVITCKGDGEEGGRGVLFVGASASGAVDDVVSSPALLKDLFLRYPEEEFCCHADPLLLMQVTEFSCGGFAVGVTWNHVLADGAGMGQFLQALGELARGVPSVAAIVPVRSDDSVLAAPPPRGSGGVASIDWTCAECTTEGMAFLDLTISSSFISGVKATIGKPCTAFEVIVALLWQCRARAVDCPAESPASLVFGYNMRALVGAAAGYYGNCLIQVSVVATSGEVAKGEMKDVVTLIQTAKKKIGDETKKGDVVVVEQEQLQLGYNTLMVSSWRNLGLEAPDFGSGRPARVMWYEPQFSMPFFAICPPCKGSGGDGVNVLGYIVKKEHLDAFMHQIQARLAATTVY</sequence>